<dbReference type="GO" id="GO:0042773">
    <property type="term" value="P:ATP synthesis coupled electron transport"/>
    <property type="evidence" value="ECO:0007669"/>
    <property type="project" value="InterPro"/>
</dbReference>
<evidence type="ECO:0000256" key="8">
    <source>
        <dbReference type="RuleBase" id="RU000320"/>
    </source>
</evidence>
<name>A0A6I6MR19_9CAUL</name>
<dbReference type="InterPro" id="IPR003918">
    <property type="entry name" value="NADH_UbQ_OxRdtase"/>
</dbReference>
<accession>A0A6I6MR19</accession>
<gene>
    <name evidence="12" type="primary">nuoM</name>
    <name evidence="12" type="ORF">DSM104635_02071</name>
</gene>
<dbReference type="GO" id="GO:0016020">
    <property type="term" value="C:membrane"/>
    <property type="evidence" value="ECO:0007669"/>
    <property type="project" value="UniProtKB-SubCell"/>
</dbReference>
<feature type="transmembrane region" description="Helical" evidence="9">
    <location>
        <begin position="119"/>
        <end position="137"/>
    </location>
</feature>
<dbReference type="AlphaFoldDB" id="A0A6I6MR19"/>
<keyword evidence="12" id="KW-0560">Oxidoreductase</keyword>
<feature type="transmembrane region" description="Helical" evidence="9">
    <location>
        <begin position="42"/>
        <end position="65"/>
    </location>
</feature>
<feature type="transmembrane region" description="Helical" evidence="9">
    <location>
        <begin position="382"/>
        <end position="399"/>
    </location>
</feature>
<dbReference type="KEGG" id="tsv:DSM104635_02071"/>
<feature type="transmembrane region" description="Helical" evidence="9">
    <location>
        <begin position="175"/>
        <end position="198"/>
    </location>
</feature>
<keyword evidence="5 9" id="KW-1133">Transmembrane helix</keyword>
<evidence type="ECO:0000256" key="4">
    <source>
        <dbReference type="ARBA" id="ARBA00022967"/>
    </source>
</evidence>
<keyword evidence="7 9" id="KW-0472">Membrane</keyword>
<dbReference type="InterPro" id="IPR010227">
    <property type="entry name" value="NADH_Q_OxRdtase_chainM/4"/>
</dbReference>
<evidence type="ECO:0000259" key="11">
    <source>
        <dbReference type="Pfam" id="PF01059"/>
    </source>
</evidence>
<dbReference type="InterPro" id="IPR001750">
    <property type="entry name" value="ND/Mrp_TM"/>
</dbReference>
<feature type="transmembrane region" description="Helical" evidence="9">
    <location>
        <begin position="314"/>
        <end position="334"/>
    </location>
</feature>
<dbReference type="PRINTS" id="PR01437">
    <property type="entry name" value="NUOXDRDTASE4"/>
</dbReference>
<evidence type="ECO:0000256" key="9">
    <source>
        <dbReference type="SAM" id="Phobius"/>
    </source>
</evidence>
<feature type="transmembrane region" description="Helical" evidence="9">
    <location>
        <begin position="143"/>
        <end position="163"/>
    </location>
</feature>
<dbReference type="NCBIfam" id="NF004499">
    <property type="entry name" value="PRK05846.1-3"/>
    <property type="match status" value="1"/>
</dbReference>
<dbReference type="GO" id="GO:0003954">
    <property type="term" value="F:NADH dehydrogenase activity"/>
    <property type="evidence" value="ECO:0007669"/>
    <property type="project" value="TreeGrafter"/>
</dbReference>
<keyword evidence="6" id="KW-0520">NAD</keyword>
<dbReference type="Proteomes" id="UP000431269">
    <property type="component" value="Chromosome"/>
</dbReference>
<sequence>MSEMFASWPLLSVTTFFPAAGALLILLSRASQQGHNPGYDSAVRVLTLIVTIATFFVSLFAFAAFDWDAPGYQLKEEIPWAFGASYAMGVDQLAMSLVLLTTFLTPLCILASWHIEKQVSSYMVLFLLLETLMVGVFCAQDIILFYLFFEGGLIPMFILIGVWGGERRVYAAFKFFLYTLLGSLLMLVAIVVIIAIAGTSNIERLTEYAQTTGFDPDLQIWLWLAFFASFAVKMPMWPVHTWLPDAHVEAPTAASVVLAAILLKMGGYGFLRFSLPMFPDASHFFTPLVFILSVIAIVYASLVAFRQVDMKKLIAYSSVAHMGFVTMGIFAGNVQGIQGAIFQMLSHGVISGALFLCVGVVYDRMHTREIAFYGGLVNRMPVYAAVFMLFTMGNVGLPGTSGFPGEILTMVGAFQINAWVAAGAALGVIFSAAYALTLYRKVAFGVIENPKLDGITDLDAREWITFIPLVIATLIMGLAPAYVLDFTSVSAEAISSAYLGATP</sequence>
<evidence type="ECO:0000256" key="3">
    <source>
        <dbReference type="ARBA" id="ARBA00022692"/>
    </source>
</evidence>
<organism evidence="12 13">
    <name type="scientific">Terricaulis silvestris</name>
    <dbReference type="NCBI Taxonomy" id="2686094"/>
    <lineage>
        <taxon>Bacteria</taxon>
        <taxon>Pseudomonadati</taxon>
        <taxon>Pseudomonadota</taxon>
        <taxon>Alphaproteobacteria</taxon>
        <taxon>Caulobacterales</taxon>
        <taxon>Caulobacteraceae</taxon>
        <taxon>Terricaulis</taxon>
    </lineage>
</organism>
<dbReference type="InterPro" id="IPR000260">
    <property type="entry name" value="NADH4_N"/>
</dbReference>
<evidence type="ECO:0000256" key="1">
    <source>
        <dbReference type="ARBA" id="ARBA00004127"/>
    </source>
</evidence>
<keyword evidence="13" id="KW-1185">Reference proteome</keyword>
<evidence type="ECO:0000256" key="6">
    <source>
        <dbReference type="ARBA" id="ARBA00023027"/>
    </source>
</evidence>
<feature type="transmembrane region" description="Helical" evidence="9">
    <location>
        <begin position="6"/>
        <end position="30"/>
    </location>
</feature>
<evidence type="ECO:0000259" key="10">
    <source>
        <dbReference type="Pfam" id="PF00361"/>
    </source>
</evidence>
<dbReference type="PANTHER" id="PTHR43507:SF1">
    <property type="entry name" value="NADH-UBIQUINONE OXIDOREDUCTASE CHAIN 4"/>
    <property type="match status" value="1"/>
</dbReference>
<feature type="transmembrane region" description="Helical" evidence="9">
    <location>
        <begin position="419"/>
        <end position="439"/>
    </location>
</feature>
<dbReference type="GO" id="GO:0008137">
    <property type="term" value="F:NADH dehydrogenase (ubiquinone) activity"/>
    <property type="evidence" value="ECO:0007669"/>
    <property type="project" value="InterPro"/>
</dbReference>
<keyword evidence="3 8" id="KW-0812">Transmembrane</keyword>
<evidence type="ECO:0000313" key="12">
    <source>
        <dbReference type="EMBL" id="QGZ95227.1"/>
    </source>
</evidence>
<feature type="transmembrane region" description="Helical" evidence="9">
    <location>
        <begin position="248"/>
        <end position="271"/>
    </location>
</feature>
<dbReference type="RefSeq" id="WP_228445649.1">
    <property type="nucleotide sequence ID" value="NZ_CP047045.1"/>
</dbReference>
<feature type="transmembrane region" description="Helical" evidence="9">
    <location>
        <begin position="93"/>
        <end position="112"/>
    </location>
</feature>
<evidence type="ECO:0000313" key="13">
    <source>
        <dbReference type="Proteomes" id="UP000431269"/>
    </source>
</evidence>
<dbReference type="GO" id="GO:0048039">
    <property type="term" value="F:ubiquinone binding"/>
    <property type="evidence" value="ECO:0007669"/>
    <property type="project" value="TreeGrafter"/>
</dbReference>
<dbReference type="EC" id="1.6.5.11" evidence="12"/>
<dbReference type="GO" id="GO:0012505">
    <property type="term" value="C:endomembrane system"/>
    <property type="evidence" value="ECO:0007669"/>
    <property type="project" value="UniProtKB-SubCell"/>
</dbReference>
<dbReference type="Pfam" id="PF00361">
    <property type="entry name" value="Proton_antipo_M"/>
    <property type="match status" value="1"/>
</dbReference>
<feature type="transmembrane region" description="Helical" evidence="9">
    <location>
        <begin position="218"/>
        <end position="236"/>
    </location>
</feature>
<protein>
    <submittedName>
        <fullName evidence="12">NADH-quinone oxidoreductase subunit M</fullName>
        <ecNumber evidence="12">1.6.5.11</ecNumber>
    </submittedName>
</protein>
<dbReference type="PANTHER" id="PTHR43507">
    <property type="entry name" value="NADH-UBIQUINONE OXIDOREDUCTASE CHAIN 4"/>
    <property type="match status" value="1"/>
</dbReference>
<dbReference type="NCBIfam" id="TIGR01972">
    <property type="entry name" value="NDH_I_M"/>
    <property type="match status" value="1"/>
</dbReference>
<feature type="transmembrane region" description="Helical" evidence="9">
    <location>
        <begin position="460"/>
        <end position="483"/>
    </location>
</feature>
<feature type="domain" description="NADH:quinone oxidoreductase/Mrp antiporter transmembrane" evidence="10">
    <location>
        <begin position="139"/>
        <end position="426"/>
    </location>
</feature>
<proteinExistence type="inferred from homology"/>
<evidence type="ECO:0000256" key="5">
    <source>
        <dbReference type="ARBA" id="ARBA00022989"/>
    </source>
</evidence>
<comment type="subcellular location">
    <subcellularLocation>
        <location evidence="1">Endomembrane system</location>
        <topology evidence="1">Multi-pass membrane protein</topology>
    </subcellularLocation>
    <subcellularLocation>
        <location evidence="8">Membrane</location>
        <topology evidence="8">Multi-pass membrane protein</topology>
    </subcellularLocation>
</comment>
<dbReference type="EMBL" id="CP047045">
    <property type="protein sequence ID" value="QGZ95227.1"/>
    <property type="molecule type" value="Genomic_DNA"/>
</dbReference>
<reference evidence="13" key="1">
    <citation type="submission" date="2019-12" db="EMBL/GenBank/DDBJ databases">
        <title>Complete genome of Terracaulis silvestris 0127_4.</title>
        <authorList>
            <person name="Vieira S."/>
            <person name="Riedel T."/>
            <person name="Sproer C."/>
            <person name="Pascual J."/>
            <person name="Boedeker C."/>
            <person name="Overmann J."/>
        </authorList>
    </citation>
    <scope>NUCLEOTIDE SEQUENCE [LARGE SCALE GENOMIC DNA]</scope>
    <source>
        <strain evidence="13">0127_4</strain>
    </source>
</reference>
<feature type="domain" description="NADH:ubiquinone oxidoreductase chain 4 N-terminal" evidence="11">
    <location>
        <begin position="79"/>
        <end position="133"/>
    </location>
</feature>
<comment type="similarity">
    <text evidence="2">Belongs to the complex I subunit 4 family.</text>
</comment>
<evidence type="ECO:0000256" key="2">
    <source>
        <dbReference type="ARBA" id="ARBA00009025"/>
    </source>
</evidence>
<keyword evidence="4" id="KW-1278">Translocase</keyword>
<evidence type="ECO:0000256" key="7">
    <source>
        <dbReference type="ARBA" id="ARBA00023136"/>
    </source>
</evidence>
<feature type="transmembrane region" description="Helical" evidence="9">
    <location>
        <begin position="340"/>
        <end position="362"/>
    </location>
</feature>
<feature type="transmembrane region" description="Helical" evidence="9">
    <location>
        <begin position="283"/>
        <end position="302"/>
    </location>
</feature>
<dbReference type="Pfam" id="PF01059">
    <property type="entry name" value="Oxidored_q5_N"/>
    <property type="match status" value="1"/>
</dbReference>
<dbReference type="GO" id="GO:0015990">
    <property type="term" value="P:electron transport coupled proton transport"/>
    <property type="evidence" value="ECO:0007669"/>
    <property type="project" value="TreeGrafter"/>
</dbReference>